<organism evidence="2 3">
    <name type="scientific">Rhodococcus hoagii</name>
    <name type="common">Corynebacterium equii</name>
    <dbReference type="NCBI Taxonomy" id="43767"/>
    <lineage>
        <taxon>Bacteria</taxon>
        <taxon>Bacillati</taxon>
        <taxon>Actinomycetota</taxon>
        <taxon>Actinomycetes</taxon>
        <taxon>Mycobacteriales</taxon>
        <taxon>Nocardiaceae</taxon>
        <taxon>Prescottella</taxon>
    </lineage>
</organism>
<keyword evidence="1" id="KW-0378">Hydrolase</keyword>
<dbReference type="SMART" id="SM01110">
    <property type="entry name" value="Cutinase"/>
    <property type="match status" value="1"/>
</dbReference>
<protein>
    <submittedName>
        <fullName evidence="2">Uncharacterized protein</fullName>
    </submittedName>
</protein>
<dbReference type="RefSeq" id="WP_084967862.1">
    <property type="nucleotide sequence ID" value="NZ_AP025268.1"/>
</dbReference>
<name>A0AAE5IWB0_RHOHA</name>
<gene>
    <name evidence="2" type="ORF">A5N68_03495</name>
</gene>
<reference evidence="2 3" key="1">
    <citation type="journal article" date="2016" name="Genome Biol. Evol.">
        <title>Pangenome and Phylogenomic Analysis of the Pathogenic Actinobacterium Rhodococcus equi.</title>
        <authorList>
            <person name="Anastasi E."/>
            <person name="MacArthur I."/>
            <person name="Scortti M."/>
            <person name="Alvarez S."/>
            <person name="Giguere S."/>
            <person name="Vazquez-Boland J.A."/>
        </authorList>
    </citation>
    <scope>NUCLEOTIDE SEQUENCE [LARGE SCALE GENOMIC DNA]</scope>
    <source>
        <strain evidence="2 3">PAM1271</strain>
    </source>
</reference>
<sequence>MITVLTCRGIGEPMQGNMCSAVTRRLDPTRFRVIEVPWTASYGPVPLPLGPAFDDSLRTGRELLLRMIDEDPNPVLLLGYSGGAALAGNVAAEVARGDHPRLEVVGCGLISDPFMPPFASPAQGAWGIAGFRDIVPRFPRWWAADPADAICCCPANSPLRTIADQTRAFSLSNLLGWGIDLVGRLKRQEWQQVAIDWRNRDEVHAIYRQAAHDLDGYLRRGDHTSYALREMPGAGYGYTHTDWLADNFDILGRNLA</sequence>
<dbReference type="EMBL" id="LWIC01000001">
    <property type="protein sequence ID" value="ORM31282.1"/>
    <property type="molecule type" value="Genomic_DNA"/>
</dbReference>
<dbReference type="AlphaFoldDB" id="A0AAE5IWB0"/>
<comment type="caution">
    <text evidence="2">The sequence shown here is derived from an EMBL/GenBank/DDBJ whole genome shotgun (WGS) entry which is preliminary data.</text>
</comment>
<dbReference type="Gene3D" id="3.40.50.1820">
    <property type="entry name" value="alpha/beta hydrolase"/>
    <property type="match status" value="1"/>
</dbReference>
<proteinExistence type="predicted"/>
<dbReference type="Proteomes" id="UP000193518">
    <property type="component" value="Unassembled WGS sequence"/>
</dbReference>
<evidence type="ECO:0000313" key="3">
    <source>
        <dbReference type="Proteomes" id="UP000193518"/>
    </source>
</evidence>
<dbReference type="InterPro" id="IPR000675">
    <property type="entry name" value="Cutinase/axe"/>
</dbReference>
<evidence type="ECO:0000313" key="2">
    <source>
        <dbReference type="EMBL" id="ORM31282.1"/>
    </source>
</evidence>
<dbReference type="SUPFAM" id="SSF53474">
    <property type="entry name" value="alpha/beta-Hydrolases"/>
    <property type="match status" value="1"/>
</dbReference>
<dbReference type="GO" id="GO:0016787">
    <property type="term" value="F:hydrolase activity"/>
    <property type="evidence" value="ECO:0007669"/>
    <property type="project" value="UniProtKB-KW"/>
</dbReference>
<accession>A0AAE5IWB0</accession>
<dbReference type="InterPro" id="IPR029058">
    <property type="entry name" value="AB_hydrolase_fold"/>
</dbReference>
<evidence type="ECO:0000256" key="1">
    <source>
        <dbReference type="ARBA" id="ARBA00022801"/>
    </source>
</evidence>